<organism evidence="3 4">
    <name type="scientific">Craurococcus roseus</name>
    <dbReference type="NCBI Taxonomy" id="77585"/>
    <lineage>
        <taxon>Bacteria</taxon>
        <taxon>Pseudomonadati</taxon>
        <taxon>Pseudomonadota</taxon>
        <taxon>Alphaproteobacteria</taxon>
        <taxon>Acetobacterales</taxon>
        <taxon>Acetobacteraceae</taxon>
        <taxon>Craurococcus</taxon>
    </lineage>
</organism>
<evidence type="ECO:0000259" key="2">
    <source>
        <dbReference type="Pfam" id="PF18480"/>
    </source>
</evidence>
<dbReference type="RefSeq" id="WP_343894082.1">
    <property type="nucleotide sequence ID" value="NZ_BAAAFZ010000008.1"/>
</dbReference>
<feature type="domain" description="DUF5615" evidence="2">
    <location>
        <begin position="12"/>
        <end position="89"/>
    </location>
</feature>
<keyword evidence="4" id="KW-1185">Reference proteome</keyword>
<dbReference type="EMBL" id="BAAAFZ010000008">
    <property type="protein sequence ID" value="GAA0573547.1"/>
    <property type="molecule type" value="Genomic_DNA"/>
</dbReference>
<reference evidence="4" key="1">
    <citation type="journal article" date="2019" name="Int. J. Syst. Evol. Microbiol.">
        <title>The Global Catalogue of Microorganisms (GCM) 10K type strain sequencing project: providing services to taxonomists for standard genome sequencing and annotation.</title>
        <authorList>
            <consortium name="The Broad Institute Genomics Platform"/>
            <consortium name="The Broad Institute Genome Sequencing Center for Infectious Disease"/>
            <person name="Wu L."/>
            <person name="Ma J."/>
        </authorList>
    </citation>
    <scope>NUCLEOTIDE SEQUENCE [LARGE SCALE GENOMIC DNA]</scope>
    <source>
        <strain evidence="4">JCM 9933</strain>
    </source>
</reference>
<evidence type="ECO:0000256" key="1">
    <source>
        <dbReference type="SAM" id="MobiDB-lite"/>
    </source>
</evidence>
<proteinExistence type="predicted"/>
<dbReference type="Proteomes" id="UP001501588">
    <property type="component" value="Unassembled WGS sequence"/>
</dbReference>
<evidence type="ECO:0000313" key="4">
    <source>
        <dbReference type="Proteomes" id="UP001501588"/>
    </source>
</evidence>
<dbReference type="InterPro" id="IPR041049">
    <property type="entry name" value="DUF5615"/>
</dbReference>
<name>A0ABP3PRM2_9PROT</name>
<feature type="region of interest" description="Disordered" evidence="1">
    <location>
        <begin position="113"/>
        <end position="147"/>
    </location>
</feature>
<evidence type="ECO:0000313" key="3">
    <source>
        <dbReference type="EMBL" id="GAA0573547.1"/>
    </source>
</evidence>
<protein>
    <recommendedName>
        <fullName evidence="2">DUF5615 domain-containing protein</fullName>
    </recommendedName>
</protein>
<sequence length="147" mass="15796">MPAREPAVLKSVLLDESIPRQVAQPLWEAGYEVSTVEQAGLKGLKNGELLRAAEGRFDVLLTADQSMHAQQNLRGRRIAIVALPTNRRSAVLDRAADIVDTIRAVAQGQHARVAGDGTRTVRDNDDPAGPHADLAPIKPFSFGGEEA</sequence>
<accession>A0ABP3PRM2</accession>
<dbReference type="Pfam" id="PF18480">
    <property type="entry name" value="DUF5615"/>
    <property type="match status" value="1"/>
</dbReference>
<gene>
    <name evidence="3" type="ORF">GCM10009416_10260</name>
</gene>
<comment type="caution">
    <text evidence="3">The sequence shown here is derived from an EMBL/GenBank/DDBJ whole genome shotgun (WGS) entry which is preliminary data.</text>
</comment>